<gene>
    <name evidence="1" type="ORF">AGERDE_LOCUS10383</name>
</gene>
<dbReference type="Proteomes" id="UP000789831">
    <property type="component" value="Unassembled WGS sequence"/>
</dbReference>
<organism evidence="1 2">
    <name type="scientific">Ambispora gerdemannii</name>
    <dbReference type="NCBI Taxonomy" id="144530"/>
    <lineage>
        <taxon>Eukaryota</taxon>
        <taxon>Fungi</taxon>
        <taxon>Fungi incertae sedis</taxon>
        <taxon>Mucoromycota</taxon>
        <taxon>Glomeromycotina</taxon>
        <taxon>Glomeromycetes</taxon>
        <taxon>Archaeosporales</taxon>
        <taxon>Ambisporaceae</taxon>
        <taxon>Ambispora</taxon>
    </lineage>
</organism>
<name>A0A9N9D9Y9_9GLOM</name>
<dbReference type="AlphaFoldDB" id="A0A9N9D9Y9"/>
<comment type="caution">
    <text evidence="1">The sequence shown here is derived from an EMBL/GenBank/DDBJ whole genome shotgun (WGS) entry which is preliminary data.</text>
</comment>
<evidence type="ECO:0000313" key="2">
    <source>
        <dbReference type="Proteomes" id="UP000789831"/>
    </source>
</evidence>
<dbReference type="EMBL" id="CAJVPL010003184">
    <property type="protein sequence ID" value="CAG8627885.1"/>
    <property type="molecule type" value="Genomic_DNA"/>
</dbReference>
<keyword evidence="2" id="KW-1185">Reference proteome</keyword>
<accession>A0A9N9D9Y9</accession>
<evidence type="ECO:0000313" key="1">
    <source>
        <dbReference type="EMBL" id="CAG8627885.1"/>
    </source>
</evidence>
<dbReference type="OrthoDB" id="2333662at2759"/>
<sequence length="153" mass="16405">MTFLYLISSVSNDVEAKAKFQASSHEVSSLEASAEARFGTGGIRQMRRLMLPQAKGVDLINVETKGVKANIGDNVDTGAFGPDGIEVKVGGFGITIGKEIGTSTLFGRISINLGELLGLQTPEAFAEVHKYLYESGLNWQNVPLAPQYILCPD</sequence>
<protein>
    <submittedName>
        <fullName evidence="1">8373_t:CDS:1</fullName>
    </submittedName>
</protein>
<proteinExistence type="predicted"/>
<reference evidence="1" key="1">
    <citation type="submission" date="2021-06" db="EMBL/GenBank/DDBJ databases">
        <authorList>
            <person name="Kallberg Y."/>
            <person name="Tangrot J."/>
            <person name="Rosling A."/>
        </authorList>
    </citation>
    <scope>NUCLEOTIDE SEQUENCE</scope>
    <source>
        <strain evidence="1">MT106</strain>
    </source>
</reference>